<dbReference type="PROSITE" id="PS00379">
    <property type="entry name" value="CDP_ALCOHOL_P_TRANSF"/>
    <property type="match status" value="1"/>
</dbReference>
<evidence type="ECO:0000256" key="10">
    <source>
        <dbReference type="ARBA" id="ARBA00022989"/>
    </source>
</evidence>
<dbReference type="AlphaFoldDB" id="A0A381XAF5"/>
<evidence type="ECO:0000256" key="1">
    <source>
        <dbReference type="ARBA" id="ARBA00000287"/>
    </source>
</evidence>
<evidence type="ECO:0000256" key="13">
    <source>
        <dbReference type="ARBA" id="ARBA00023209"/>
    </source>
</evidence>
<dbReference type="NCBIfam" id="TIGR00473">
    <property type="entry name" value="pssA"/>
    <property type="match status" value="1"/>
</dbReference>
<comment type="subcellular location">
    <subcellularLocation>
        <location evidence="3">Endomembrane system</location>
    </subcellularLocation>
    <subcellularLocation>
        <location evidence="2">Membrane</location>
        <topology evidence="2">Multi-pass membrane protein</topology>
    </subcellularLocation>
</comment>
<reference evidence="17" key="1">
    <citation type="submission" date="2018-05" db="EMBL/GenBank/DDBJ databases">
        <authorList>
            <person name="Lanie J.A."/>
            <person name="Ng W.-L."/>
            <person name="Kazmierczak K.M."/>
            <person name="Andrzejewski T.M."/>
            <person name="Davidsen T.M."/>
            <person name="Wayne K.J."/>
            <person name="Tettelin H."/>
            <person name="Glass J.I."/>
            <person name="Rusch D."/>
            <person name="Podicherti R."/>
            <person name="Tsui H.-C.T."/>
            <person name="Winkler M.E."/>
        </authorList>
    </citation>
    <scope>NUCLEOTIDE SEQUENCE</scope>
</reference>
<evidence type="ECO:0000256" key="8">
    <source>
        <dbReference type="ARBA" id="ARBA00022679"/>
    </source>
</evidence>
<evidence type="ECO:0000256" key="5">
    <source>
        <dbReference type="ARBA" id="ARBA00013174"/>
    </source>
</evidence>
<evidence type="ECO:0000256" key="9">
    <source>
        <dbReference type="ARBA" id="ARBA00022692"/>
    </source>
</evidence>
<keyword evidence="11" id="KW-0443">Lipid metabolism</keyword>
<evidence type="ECO:0000256" key="11">
    <source>
        <dbReference type="ARBA" id="ARBA00023098"/>
    </source>
</evidence>
<dbReference type="GO" id="GO:0012505">
    <property type="term" value="C:endomembrane system"/>
    <property type="evidence" value="ECO:0007669"/>
    <property type="project" value="UniProtKB-SubCell"/>
</dbReference>
<gene>
    <name evidence="17" type="ORF">METZ01_LOCUS114444</name>
</gene>
<sequence length="233" mass="25928">GFFAIVQATVGNFDYAAVAIFVAMAMDTLDGRVARITSTASDFGKEYDSLADVIAFGVAPALVIYEWGLNAVGRLGWLIAFIFVAAAALRLARFNVQQTHDNRYFQGLPCPMAAAVIAAGIWVADTHAIQGHWATVVGMVSMVMLALAMVSTLPYRSFKDLDVRDRVPFAALLLVVFLFVLISFDPPWVMFLVTGAYFLSGPLLWLFPRVRNREERRRDLDEESQNERRSRRA</sequence>
<dbReference type="Pfam" id="PF01066">
    <property type="entry name" value="CDP-OH_P_transf"/>
    <property type="match status" value="1"/>
</dbReference>
<dbReference type="InterPro" id="IPR000462">
    <property type="entry name" value="CDP-OH_P_trans"/>
</dbReference>
<feature type="transmembrane region" description="Helical" evidence="16">
    <location>
        <begin position="50"/>
        <end position="69"/>
    </location>
</feature>
<accession>A0A381XAF5</accession>
<dbReference type="InterPro" id="IPR004533">
    <property type="entry name" value="CDP-diaglyc--ser_O-PTrfase"/>
</dbReference>
<comment type="catalytic activity">
    <reaction evidence="1">
        <text>a CDP-1,2-diacyl-sn-glycerol + L-serine = a 1,2-diacyl-sn-glycero-3-phospho-L-serine + CMP + H(+)</text>
        <dbReference type="Rhea" id="RHEA:16913"/>
        <dbReference type="ChEBI" id="CHEBI:15378"/>
        <dbReference type="ChEBI" id="CHEBI:33384"/>
        <dbReference type="ChEBI" id="CHEBI:57262"/>
        <dbReference type="ChEBI" id="CHEBI:58332"/>
        <dbReference type="ChEBI" id="CHEBI:60377"/>
        <dbReference type="EC" id="2.7.8.8"/>
    </reaction>
</comment>
<dbReference type="EC" id="2.7.8.8" evidence="5"/>
<comment type="similarity">
    <text evidence="4">Belongs to the CDP-alcohol phosphatidyltransferase class-I family.</text>
</comment>
<feature type="transmembrane region" description="Helical" evidence="16">
    <location>
        <begin position="104"/>
        <end position="124"/>
    </location>
</feature>
<feature type="transmembrane region" description="Helical" evidence="16">
    <location>
        <begin position="75"/>
        <end position="92"/>
    </location>
</feature>
<protein>
    <recommendedName>
        <fullName evidence="6">CDP-diacylglycerol--serine O-phosphatidyltransferase</fullName>
        <ecNumber evidence="5">2.7.8.8</ecNumber>
    </recommendedName>
    <alternativeName>
        <fullName evidence="15">Phosphatidylserine synthase</fullName>
    </alternativeName>
</protein>
<evidence type="ECO:0000256" key="14">
    <source>
        <dbReference type="ARBA" id="ARBA00023264"/>
    </source>
</evidence>
<dbReference type="EMBL" id="UINC01014444">
    <property type="protein sequence ID" value="SVA61590.1"/>
    <property type="molecule type" value="Genomic_DNA"/>
</dbReference>
<keyword evidence="9 16" id="KW-0812">Transmembrane</keyword>
<dbReference type="GO" id="GO:0008654">
    <property type="term" value="P:phospholipid biosynthetic process"/>
    <property type="evidence" value="ECO:0007669"/>
    <property type="project" value="UniProtKB-KW"/>
</dbReference>
<evidence type="ECO:0000256" key="16">
    <source>
        <dbReference type="SAM" id="Phobius"/>
    </source>
</evidence>
<feature type="transmembrane region" description="Helical" evidence="16">
    <location>
        <begin position="190"/>
        <end position="208"/>
    </location>
</feature>
<feature type="transmembrane region" description="Helical" evidence="16">
    <location>
        <begin position="167"/>
        <end position="184"/>
    </location>
</feature>
<keyword evidence="12 16" id="KW-0472">Membrane</keyword>
<evidence type="ECO:0000256" key="3">
    <source>
        <dbReference type="ARBA" id="ARBA00004308"/>
    </source>
</evidence>
<evidence type="ECO:0000256" key="7">
    <source>
        <dbReference type="ARBA" id="ARBA00022516"/>
    </source>
</evidence>
<keyword evidence="8" id="KW-0808">Transferase</keyword>
<dbReference type="GO" id="GO:0003882">
    <property type="term" value="F:CDP-diacylglycerol-serine O-phosphatidyltransferase activity"/>
    <property type="evidence" value="ECO:0007669"/>
    <property type="project" value="UniProtKB-EC"/>
</dbReference>
<keyword evidence="10 16" id="KW-1133">Transmembrane helix</keyword>
<keyword evidence="13" id="KW-0594">Phospholipid biosynthesis</keyword>
<dbReference type="InterPro" id="IPR043130">
    <property type="entry name" value="CDP-OH_PTrfase_TM_dom"/>
</dbReference>
<evidence type="ECO:0000256" key="4">
    <source>
        <dbReference type="ARBA" id="ARBA00010441"/>
    </source>
</evidence>
<name>A0A381XAF5_9ZZZZ</name>
<organism evidence="17">
    <name type="scientific">marine metagenome</name>
    <dbReference type="NCBI Taxonomy" id="408172"/>
    <lineage>
        <taxon>unclassified sequences</taxon>
        <taxon>metagenomes</taxon>
        <taxon>ecological metagenomes</taxon>
    </lineage>
</organism>
<keyword evidence="14" id="KW-1208">Phospholipid metabolism</keyword>
<evidence type="ECO:0000313" key="17">
    <source>
        <dbReference type="EMBL" id="SVA61590.1"/>
    </source>
</evidence>
<dbReference type="InterPro" id="IPR048254">
    <property type="entry name" value="CDP_ALCOHOL_P_TRANSF_CS"/>
</dbReference>
<feature type="transmembrane region" description="Helical" evidence="16">
    <location>
        <begin position="136"/>
        <end position="155"/>
    </location>
</feature>
<dbReference type="GO" id="GO:0016020">
    <property type="term" value="C:membrane"/>
    <property type="evidence" value="ECO:0007669"/>
    <property type="project" value="UniProtKB-SubCell"/>
</dbReference>
<feature type="transmembrane region" description="Helical" evidence="16">
    <location>
        <begin position="12"/>
        <end position="29"/>
    </location>
</feature>
<feature type="non-terminal residue" evidence="17">
    <location>
        <position position="1"/>
    </location>
</feature>
<evidence type="ECO:0000256" key="12">
    <source>
        <dbReference type="ARBA" id="ARBA00023136"/>
    </source>
</evidence>
<dbReference type="Gene3D" id="1.20.120.1760">
    <property type="match status" value="1"/>
</dbReference>
<keyword evidence="7" id="KW-0444">Lipid biosynthesis</keyword>
<evidence type="ECO:0000256" key="6">
    <source>
        <dbReference type="ARBA" id="ARBA00017171"/>
    </source>
</evidence>
<evidence type="ECO:0000256" key="15">
    <source>
        <dbReference type="ARBA" id="ARBA00032361"/>
    </source>
</evidence>
<proteinExistence type="inferred from homology"/>
<evidence type="ECO:0000256" key="2">
    <source>
        <dbReference type="ARBA" id="ARBA00004141"/>
    </source>
</evidence>